<sequence length="359" mass="38887">MARRSSRRGTIQEVARLAGVSPATVSRVVNNSPRCSPETRKRVLDAVAQIGYVPDHVARSLKTGNVGEIALAVPDIGNPVYVAMAKAVQEVAARRGWWLSLASTEGSQTEELRALRALAGRRIDGLIITSLTVSAAFLRELEPVQGRVVVIGRVPDETPVDNVRVESETGARLAVEHLIDLGCQRIGFINGMKGTVPSTSRISGYKLALGSRGLEYSSNLVVNSDFTIMGGYEAIDRLLEQCPDLDGVFAANDAMAIGVLRKLRERSMRVPDDVAVIGMDDIDLCRIATPTLSTVTLLAAERGRIAGELLLDRVEGRERGEWQRVTVLPRLLVRESTSLLRKEQRGTARQGPGAGRPHS</sequence>
<dbReference type="SUPFAM" id="SSF47413">
    <property type="entry name" value="lambda repressor-like DNA-binding domains"/>
    <property type="match status" value="1"/>
</dbReference>
<dbReference type="PANTHER" id="PTHR30146">
    <property type="entry name" value="LACI-RELATED TRANSCRIPTIONAL REPRESSOR"/>
    <property type="match status" value="1"/>
</dbReference>
<keyword evidence="1" id="KW-0805">Transcription regulation</keyword>
<dbReference type="GO" id="GO:0003700">
    <property type="term" value="F:DNA-binding transcription factor activity"/>
    <property type="evidence" value="ECO:0007669"/>
    <property type="project" value="TreeGrafter"/>
</dbReference>
<keyword evidence="6" id="KW-1185">Reference proteome</keyword>
<keyword evidence="3" id="KW-0804">Transcription</keyword>
<evidence type="ECO:0000259" key="4">
    <source>
        <dbReference type="PROSITE" id="PS50932"/>
    </source>
</evidence>
<feature type="domain" description="HTH lacI-type" evidence="4">
    <location>
        <begin position="10"/>
        <end position="63"/>
    </location>
</feature>
<dbReference type="InterPro" id="IPR046335">
    <property type="entry name" value="LacI/GalR-like_sensor"/>
</dbReference>
<dbReference type="CDD" id="cd06267">
    <property type="entry name" value="PBP1_LacI_sugar_binding-like"/>
    <property type="match status" value="1"/>
</dbReference>
<organism evidence="5 6">
    <name type="scientific">Limnochorda pilosa</name>
    <dbReference type="NCBI Taxonomy" id="1555112"/>
    <lineage>
        <taxon>Bacteria</taxon>
        <taxon>Bacillati</taxon>
        <taxon>Bacillota</taxon>
        <taxon>Limnochordia</taxon>
        <taxon>Limnochordales</taxon>
        <taxon>Limnochordaceae</taxon>
        <taxon>Limnochorda</taxon>
    </lineage>
</organism>
<dbReference type="Gene3D" id="1.10.260.40">
    <property type="entry name" value="lambda repressor-like DNA-binding domains"/>
    <property type="match status" value="1"/>
</dbReference>
<dbReference type="PROSITE" id="PS00356">
    <property type="entry name" value="HTH_LACI_1"/>
    <property type="match status" value="1"/>
</dbReference>
<dbReference type="PRINTS" id="PR00036">
    <property type="entry name" value="HTHLACI"/>
</dbReference>
<reference evidence="6" key="1">
    <citation type="submission" date="2015-07" db="EMBL/GenBank/DDBJ databases">
        <title>Complete genome sequence and phylogenetic analysis of Limnochorda pilosa.</title>
        <authorList>
            <person name="Watanabe M."/>
            <person name="Kojima H."/>
            <person name="Fukui M."/>
        </authorList>
    </citation>
    <scope>NUCLEOTIDE SEQUENCE [LARGE SCALE GENOMIC DNA]</scope>
    <source>
        <strain evidence="6">HC45</strain>
    </source>
</reference>
<dbReference type="PROSITE" id="PS50932">
    <property type="entry name" value="HTH_LACI_2"/>
    <property type="match status" value="1"/>
</dbReference>
<dbReference type="RefSeq" id="WP_082726197.1">
    <property type="nucleotide sequence ID" value="NZ_AP014924.1"/>
</dbReference>
<accession>A0A0K2SLY5</accession>
<dbReference type="PANTHER" id="PTHR30146:SF109">
    <property type="entry name" value="HTH-TYPE TRANSCRIPTIONAL REGULATOR GALS"/>
    <property type="match status" value="1"/>
</dbReference>
<protein>
    <submittedName>
        <fullName evidence="5">LacI family transcriptional regulator</fullName>
    </submittedName>
</protein>
<evidence type="ECO:0000256" key="3">
    <source>
        <dbReference type="ARBA" id="ARBA00023163"/>
    </source>
</evidence>
<evidence type="ECO:0000313" key="6">
    <source>
        <dbReference type="Proteomes" id="UP000065807"/>
    </source>
</evidence>
<gene>
    <name evidence="5" type="ORF">LIP_2287</name>
</gene>
<dbReference type="Pfam" id="PF00356">
    <property type="entry name" value="LacI"/>
    <property type="match status" value="1"/>
</dbReference>
<dbReference type="InterPro" id="IPR028082">
    <property type="entry name" value="Peripla_BP_I"/>
</dbReference>
<keyword evidence="2" id="KW-0238">DNA-binding</keyword>
<dbReference type="SMART" id="SM00354">
    <property type="entry name" value="HTH_LACI"/>
    <property type="match status" value="1"/>
</dbReference>
<dbReference type="InterPro" id="IPR010982">
    <property type="entry name" value="Lambda_DNA-bd_dom_sf"/>
</dbReference>
<dbReference type="KEGG" id="lpil:LIP_2287"/>
<dbReference type="OrthoDB" id="3180992at2"/>
<dbReference type="STRING" id="1555112.LIP_2287"/>
<dbReference type="EMBL" id="AP014924">
    <property type="protein sequence ID" value="BAS28128.1"/>
    <property type="molecule type" value="Genomic_DNA"/>
</dbReference>
<evidence type="ECO:0000256" key="1">
    <source>
        <dbReference type="ARBA" id="ARBA00023015"/>
    </source>
</evidence>
<evidence type="ECO:0000313" key="5">
    <source>
        <dbReference type="EMBL" id="BAS28128.1"/>
    </source>
</evidence>
<dbReference type="CDD" id="cd01392">
    <property type="entry name" value="HTH_LacI"/>
    <property type="match status" value="1"/>
</dbReference>
<proteinExistence type="predicted"/>
<reference evidence="6" key="2">
    <citation type="journal article" date="2016" name="Int. J. Syst. Evol. Microbiol.">
        <title>Complete genome sequence and cell structure of Limnochorda pilosa, a Gram-negative spore-former within the phylum Firmicutes.</title>
        <authorList>
            <person name="Watanabe M."/>
            <person name="Kojima H."/>
            <person name="Fukui M."/>
        </authorList>
    </citation>
    <scope>NUCLEOTIDE SEQUENCE [LARGE SCALE GENOMIC DNA]</scope>
    <source>
        <strain evidence="6">HC45</strain>
    </source>
</reference>
<dbReference type="AlphaFoldDB" id="A0A0K2SLY5"/>
<dbReference type="Pfam" id="PF13377">
    <property type="entry name" value="Peripla_BP_3"/>
    <property type="match status" value="1"/>
</dbReference>
<dbReference type="InterPro" id="IPR000843">
    <property type="entry name" value="HTH_LacI"/>
</dbReference>
<dbReference type="Proteomes" id="UP000065807">
    <property type="component" value="Chromosome"/>
</dbReference>
<dbReference type="GO" id="GO:0000976">
    <property type="term" value="F:transcription cis-regulatory region binding"/>
    <property type="evidence" value="ECO:0007669"/>
    <property type="project" value="TreeGrafter"/>
</dbReference>
<dbReference type="Gene3D" id="3.40.50.2300">
    <property type="match status" value="2"/>
</dbReference>
<dbReference type="SUPFAM" id="SSF53822">
    <property type="entry name" value="Periplasmic binding protein-like I"/>
    <property type="match status" value="1"/>
</dbReference>
<evidence type="ECO:0000256" key="2">
    <source>
        <dbReference type="ARBA" id="ARBA00023125"/>
    </source>
</evidence>
<name>A0A0K2SLY5_LIMPI</name>